<evidence type="ECO:0000256" key="1">
    <source>
        <dbReference type="ARBA" id="ARBA00022598"/>
    </source>
</evidence>
<dbReference type="GO" id="GO:0008716">
    <property type="term" value="F:D-alanine-D-alanine ligase activity"/>
    <property type="evidence" value="ECO:0007669"/>
    <property type="project" value="InterPro"/>
</dbReference>
<gene>
    <name evidence="4" type="ORF">IV417_18110</name>
</gene>
<keyword evidence="2" id="KW-0067">ATP-binding</keyword>
<dbReference type="InterPro" id="IPR011761">
    <property type="entry name" value="ATP-grasp"/>
</dbReference>
<dbReference type="GO" id="GO:0009432">
    <property type="term" value="P:SOS response"/>
    <property type="evidence" value="ECO:0007669"/>
    <property type="project" value="TreeGrafter"/>
</dbReference>
<dbReference type="AlphaFoldDB" id="A0AAP2G5U5"/>
<dbReference type="Proteomes" id="UP001315686">
    <property type="component" value="Unassembled WGS sequence"/>
</dbReference>
<dbReference type="SUPFAM" id="SSF56059">
    <property type="entry name" value="Glutathione synthetase ATP-binding domain-like"/>
    <property type="match status" value="1"/>
</dbReference>
<protein>
    <submittedName>
        <fullName evidence="4">ATP-dependent carboxylate-amine ligase</fullName>
    </submittedName>
</protein>
<evidence type="ECO:0000256" key="2">
    <source>
        <dbReference type="PROSITE-ProRule" id="PRU00409"/>
    </source>
</evidence>
<comment type="caution">
    <text evidence="4">The sequence shown here is derived from an EMBL/GenBank/DDBJ whole genome shotgun (WGS) entry which is preliminary data.</text>
</comment>
<proteinExistence type="predicted"/>
<evidence type="ECO:0000313" key="4">
    <source>
        <dbReference type="EMBL" id="MBT0959308.1"/>
    </source>
</evidence>
<dbReference type="GO" id="GO:0005737">
    <property type="term" value="C:cytoplasm"/>
    <property type="evidence" value="ECO:0007669"/>
    <property type="project" value="TreeGrafter"/>
</dbReference>
<dbReference type="Gene3D" id="3.30.470.20">
    <property type="entry name" value="ATP-grasp fold, B domain"/>
    <property type="match status" value="2"/>
</dbReference>
<sequence>MLELETLRDENLHLRRPFLRLLFEAAAELGGSVEVETRFGHLGQYVDAEGTRRPIFGTALSLNSDAAAAIAADKDYTARLLQRHGLPAPDGQLIVSPAFRKSLGLKDARAATRLPDTQSALRFAASVGFPVYTKPNKGSEGAGISRAETKAELTADIKHLLKTHSHARVEQAIPGRDYRVLVLDGEVALAYERLPFTVTGDGTTPLSGLLAEALQGLSRERRGCKLSADDPRIARHLAAQGLTPQDTPAKGAAIPLLPSANVSTGGTIRDVTRQLPPEVHSLAHAAAASIGLTLAGVDILSPDLESGTEGAVILEVNSAPGLDGYASAGPREWDHARQIVIKMLDR</sequence>
<dbReference type="Pfam" id="PF08443">
    <property type="entry name" value="RimK"/>
    <property type="match status" value="1"/>
</dbReference>
<organism evidence="4 5">
    <name type="scientific">Harenicola maris</name>
    <dbReference type="NCBI Taxonomy" id="2841044"/>
    <lineage>
        <taxon>Bacteria</taxon>
        <taxon>Pseudomonadati</taxon>
        <taxon>Pseudomonadota</taxon>
        <taxon>Alphaproteobacteria</taxon>
        <taxon>Rhodobacterales</taxon>
        <taxon>Paracoccaceae</taxon>
        <taxon>Harenicola</taxon>
    </lineage>
</organism>
<dbReference type="Pfam" id="PF07478">
    <property type="entry name" value="Dala_Dala_lig_C"/>
    <property type="match status" value="1"/>
</dbReference>
<dbReference type="GO" id="GO:0005524">
    <property type="term" value="F:ATP binding"/>
    <property type="evidence" value="ECO:0007669"/>
    <property type="project" value="UniProtKB-UniRule"/>
</dbReference>
<dbReference type="GO" id="GO:0018169">
    <property type="term" value="F:ribosomal S6-glutamic acid ligase activity"/>
    <property type="evidence" value="ECO:0007669"/>
    <property type="project" value="TreeGrafter"/>
</dbReference>
<keyword evidence="5" id="KW-1185">Reference proteome</keyword>
<feature type="domain" description="ATP-grasp" evidence="3">
    <location>
        <begin position="78"/>
        <end position="345"/>
    </location>
</feature>
<name>A0AAP2G5U5_9RHOB</name>
<keyword evidence="2" id="KW-0547">Nucleotide-binding</keyword>
<reference evidence="4 5" key="1">
    <citation type="journal article" date="2021" name="Arch. Microbiol.">
        <title>Harenicola maris gen. nov., sp. nov. isolated from the Sea of Japan shallow sediments.</title>
        <authorList>
            <person name="Romanenko L.A."/>
            <person name="Kurilenko V.V."/>
            <person name="Chernysheva N.Y."/>
            <person name="Tekutyeva L.A."/>
            <person name="Velansky P.V."/>
            <person name="Svetashev V.I."/>
            <person name="Isaeva M.P."/>
        </authorList>
    </citation>
    <scope>NUCLEOTIDE SEQUENCE [LARGE SCALE GENOMIC DNA]</scope>
    <source>
        <strain evidence="4 5">KMM 3653</strain>
    </source>
</reference>
<dbReference type="RefSeq" id="WP_327795542.1">
    <property type="nucleotide sequence ID" value="NZ_JADQAZ010000004.1"/>
</dbReference>
<dbReference type="EMBL" id="JADQAZ010000004">
    <property type="protein sequence ID" value="MBT0959308.1"/>
    <property type="molecule type" value="Genomic_DNA"/>
</dbReference>
<dbReference type="PROSITE" id="PS50975">
    <property type="entry name" value="ATP_GRASP"/>
    <property type="match status" value="1"/>
</dbReference>
<accession>A0AAP2G5U5</accession>
<keyword evidence="1 4" id="KW-0436">Ligase</keyword>
<dbReference type="InterPro" id="IPR013651">
    <property type="entry name" value="ATP-grasp_RimK-type"/>
</dbReference>
<evidence type="ECO:0000259" key="3">
    <source>
        <dbReference type="PROSITE" id="PS50975"/>
    </source>
</evidence>
<dbReference type="GO" id="GO:0046872">
    <property type="term" value="F:metal ion binding"/>
    <property type="evidence" value="ECO:0007669"/>
    <property type="project" value="InterPro"/>
</dbReference>
<dbReference type="PANTHER" id="PTHR21621:SF0">
    <property type="entry name" value="BETA-CITRYLGLUTAMATE SYNTHASE B-RELATED"/>
    <property type="match status" value="1"/>
</dbReference>
<evidence type="ECO:0000313" key="5">
    <source>
        <dbReference type="Proteomes" id="UP001315686"/>
    </source>
</evidence>
<dbReference type="PANTHER" id="PTHR21621">
    <property type="entry name" value="RIBOSOMAL PROTEIN S6 MODIFICATION PROTEIN"/>
    <property type="match status" value="1"/>
</dbReference>
<dbReference type="InterPro" id="IPR011095">
    <property type="entry name" value="Dala_Dala_lig_C"/>
</dbReference>